<proteinExistence type="predicted"/>
<reference evidence="1" key="1">
    <citation type="journal article" date="2014" name="Front. Microbiol.">
        <title>High frequency of phylogenetically diverse reductive dehalogenase-homologous genes in deep subseafloor sedimentary metagenomes.</title>
        <authorList>
            <person name="Kawai M."/>
            <person name="Futagami T."/>
            <person name="Toyoda A."/>
            <person name="Takaki Y."/>
            <person name="Nishi S."/>
            <person name="Hori S."/>
            <person name="Arai W."/>
            <person name="Tsubouchi T."/>
            <person name="Morono Y."/>
            <person name="Uchiyama I."/>
            <person name="Ito T."/>
            <person name="Fujiyama A."/>
            <person name="Inagaki F."/>
            <person name="Takami H."/>
        </authorList>
    </citation>
    <scope>NUCLEOTIDE SEQUENCE</scope>
    <source>
        <strain evidence="1">Expedition CK06-06</strain>
    </source>
</reference>
<organism evidence="1">
    <name type="scientific">marine sediment metagenome</name>
    <dbReference type="NCBI Taxonomy" id="412755"/>
    <lineage>
        <taxon>unclassified sequences</taxon>
        <taxon>metagenomes</taxon>
        <taxon>ecological metagenomes</taxon>
    </lineage>
</organism>
<comment type="caution">
    <text evidence="1">The sequence shown here is derived from an EMBL/GenBank/DDBJ whole genome shotgun (WGS) entry which is preliminary data.</text>
</comment>
<feature type="non-terminal residue" evidence="1">
    <location>
        <position position="1"/>
    </location>
</feature>
<sequence>SEKQSGDESHCAQYLEKVEVFYDEAVSLGEQNKLKLDSSLLQFEQNHSR</sequence>
<dbReference type="EMBL" id="BARW01035188">
    <property type="protein sequence ID" value="GAJ18446.1"/>
    <property type="molecule type" value="Genomic_DNA"/>
</dbReference>
<gene>
    <name evidence="1" type="ORF">S12H4_54949</name>
</gene>
<protein>
    <submittedName>
        <fullName evidence="1">Uncharacterized protein</fullName>
    </submittedName>
</protein>
<dbReference type="AlphaFoldDB" id="X1VPJ4"/>
<accession>X1VPJ4</accession>
<name>X1VPJ4_9ZZZZ</name>
<evidence type="ECO:0000313" key="1">
    <source>
        <dbReference type="EMBL" id="GAJ18446.1"/>
    </source>
</evidence>